<dbReference type="InterPro" id="IPR015890">
    <property type="entry name" value="Chorismate_C"/>
</dbReference>
<dbReference type="Gene3D" id="3.40.50.880">
    <property type="match status" value="1"/>
</dbReference>
<dbReference type="CDD" id="cd01743">
    <property type="entry name" value="GATase1_Anthranilate_Synthase"/>
    <property type="match status" value="1"/>
</dbReference>
<dbReference type="InterPro" id="IPR005801">
    <property type="entry name" value="ADC_synthase"/>
</dbReference>
<evidence type="ECO:0000256" key="4">
    <source>
        <dbReference type="ARBA" id="ARBA00047683"/>
    </source>
</evidence>
<feature type="domain" description="Glutamine amidotransferase" evidence="5">
    <location>
        <begin position="442"/>
        <end position="622"/>
    </location>
</feature>
<dbReference type="PROSITE" id="PS51273">
    <property type="entry name" value="GATASE_TYPE_1"/>
    <property type="match status" value="1"/>
</dbReference>
<dbReference type="Pfam" id="PF00425">
    <property type="entry name" value="Chorismate_bind"/>
    <property type="match status" value="1"/>
</dbReference>
<dbReference type="EMBL" id="CP016438">
    <property type="protein sequence ID" value="ANS67685.1"/>
    <property type="molecule type" value="Genomic_DNA"/>
</dbReference>
<dbReference type="SUPFAM" id="SSF56322">
    <property type="entry name" value="ADC synthase"/>
    <property type="match status" value="1"/>
</dbReference>
<keyword evidence="2" id="KW-0315">Glutamine amidotransferase</keyword>
<feature type="domain" description="Chorismate-utilising enzyme C-terminal" evidence="6">
    <location>
        <begin position="111"/>
        <end position="370"/>
    </location>
</feature>
<gene>
    <name evidence="7" type="ORF">SLINC_5461</name>
</gene>
<dbReference type="GO" id="GO:0000162">
    <property type="term" value="P:L-tryptophan biosynthetic process"/>
    <property type="evidence" value="ECO:0007669"/>
    <property type="project" value="TreeGrafter"/>
</dbReference>
<dbReference type="InterPro" id="IPR017926">
    <property type="entry name" value="GATASE"/>
</dbReference>
<evidence type="ECO:0000256" key="2">
    <source>
        <dbReference type="ARBA" id="ARBA00022962"/>
    </source>
</evidence>
<organism evidence="7 8">
    <name type="scientific">Streptomyces lincolnensis</name>
    <dbReference type="NCBI Taxonomy" id="1915"/>
    <lineage>
        <taxon>Bacteria</taxon>
        <taxon>Bacillati</taxon>
        <taxon>Actinomycetota</taxon>
        <taxon>Actinomycetes</taxon>
        <taxon>Kitasatosporales</taxon>
        <taxon>Streptomycetaceae</taxon>
        <taxon>Streptomyces</taxon>
    </lineage>
</organism>
<dbReference type="EC" id="4.1.3.27" evidence="1"/>
<evidence type="ECO:0000259" key="5">
    <source>
        <dbReference type="Pfam" id="PF00117"/>
    </source>
</evidence>
<sequence length="634" mass="69067">MALSEELQQLLGPAVPPFALLYRPERDASTVELLTGRFDSYDRLEDLPAGNVLALVPFEQIAERGFAHTPDGAELLAMRVSERILLPKDRLPGLLPPEPVEVRDDRFDLDDAEYEALVHKVVEQEIGTGKGANFVIKRSFLARIPDFRIRTALTVFGRLLREERGAYWTFLVHTGDFTLIGASPERHITLEDGLATMNPISGTYRYPDGGADTDGLLRFLSDQKESDELYMVLDEELKMMGRICPLGGQVTGPLIKPMARLAHTEYYVEGRTHLDARQVLRETMFAPTVTGSPLESACQVITRYEPTGRRYYAGALALLDEDAAGRTTLDSTIAIRTVEIDPAGRMRLDVGATLVRHSDPKAEAAETRAKTAGMLTALGLAPGPGPAGAEDRPGSLAGSGWSYDPRVPAALASRNDRLAKYWLQRAEDRLAPRAPLAGRSALIVDCEDHFTSMLGSQLSALGLDTTVVRWDEQPSPRGYDLLVSGPGPGDPRLDSDPKIRTVRQLIGSALADGQPLLAVCLSHQVLAGLLGLPVIRCDRPHQGTQRRIDFFGRPERCGFYNTYAARSSQPWATVPGSAARAELVRDDGSGEVHAIRGPGFGSVQFHPESVLTEHGIDMLGDLVTELLNVSAVSA</sequence>
<dbReference type="AlphaFoldDB" id="A0A1B1MGD5"/>
<evidence type="ECO:0000313" key="7">
    <source>
        <dbReference type="EMBL" id="ANS67685.1"/>
    </source>
</evidence>
<dbReference type="KEGG" id="sls:SLINC_5461"/>
<dbReference type="PRINTS" id="PR00097">
    <property type="entry name" value="ANTSNTHASEII"/>
</dbReference>
<dbReference type="PRINTS" id="PR00096">
    <property type="entry name" value="GATASE"/>
</dbReference>
<dbReference type="PANTHER" id="PTHR11236">
    <property type="entry name" value="AMINOBENZOATE/ANTHRANILATE SYNTHASE"/>
    <property type="match status" value="1"/>
</dbReference>
<evidence type="ECO:0000256" key="3">
    <source>
        <dbReference type="ARBA" id="ARBA00023239"/>
    </source>
</evidence>
<dbReference type="InterPro" id="IPR019999">
    <property type="entry name" value="Anth_synth_I-like"/>
</dbReference>
<dbReference type="STRING" id="1915.SLINC_5461"/>
<dbReference type="PANTHER" id="PTHR11236:SF49">
    <property type="entry name" value="ANTHRANILATE SYNTHASE COMPONENT 1"/>
    <property type="match status" value="1"/>
</dbReference>
<name>A0A1B1MGD5_STRLN</name>
<evidence type="ECO:0000313" key="8">
    <source>
        <dbReference type="Proteomes" id="UP000092598"/>
    </source>
</evidence>
<protein>
    <recommendedName>
        <fullName evidence="1">anthranilate synthase</fullName>
        <ecNumber evidence="1">4.1.3.27</ecNumber>
    </recommendedName>
</protein>
<evidence type="ECO:0000256" key="1">
    <source>
        <dbReference type="ARBA" id="ARBA00012266"/>
    </source>
</evidence>
<accession>A0A1B1MGD5</accession>
<dbReference type="PATRIC" id="fig|1915.4.peg.6058"/>
<evidence type="ECO:0000259" key="6">
    <source>
        <dbReference type="Pfam" id="PF00425"/>
    </source>
</evidence>
<dbReference type="Proteomes" id="UP000092598">
    <property type="component" value="Chromosome"/>
</dbReference>
<dbReference type="SUPFAM" id="SSF52317">
    <property type="entry name" value="Class I glutamine amidotransferase-like"/>
    <property type="match status" value="1"/>
</dbReference>
<dbReference type="InterPro" id="IPR029062">
    <property type="entry name" value="Class_I_gatase-like"/>
</dbReference>
<dbReference type="InterPro" id="IPR006221">
    <property type="entry name" value="TrpG/PapA_dom"/>
</dbReference>
<comment type="catalytic activity">
    <reaction evidence="4">
        <text>chorismate + L-glutamine = anthranilate + pyruvate + L-glutamate + H(+)</text>
        <dbReference type="Rhea" id="RHEA:21732"/>
        <dbReference type="ChEBI" id="CHEBI:15361"/>
        <dbReference type="ChEBI" id="CHEBI:15378"/>
        <dbReference type="ChEBI" id="CHEBI:16567"/>
        <dbReference type="ChEBI" id="CHEBI:29748"/>
        <dbReference type="ChEBI" id="CHEBI:29985"/>
        <dbReference type="ChEBI" id="CHEBI:58359"/>
        <dbReference type="EC" id="4.1.3.27"/>
    </reaction>
</comment>
<dbReference type="OrthoDB" id="8594609at2"/>
<proteinExistence type="predicted"/>
<dbReference type="Pfam" id="PF00117">
    <property type="entry name" value="GATase"/>
    <property type="match status" value="1"/>
</dbReference>
<dbReference type="Gene3D" id="3.60.120.10">
    <property type="entry name" value="Anthranilate synthase"/>
    <property type="match status" value="1"/>
</dbReference>
<reference evidence="7 8" key="1">
    <citation type="submission" date="2016-07" db="EMBL/GenBank/DDBJ databases">
        <title>Enhancement of antibiotic productionsby engineered nitrateutilization in actinobacteria.</title>
        <authorList>
            <person name="Meng S.C."/>
        </authorList>
    </citation>
    <scope>NUCLEOTIDE SEQUENCE [LARGE SCALE GENOMIC DNA]</scope>
    <source>
        <strain evidence="7 8">NRRL 2936</strain>
    </source>
</reference>
<dbReference type="RefSeq" id="WP_067438891.1">
    <property type="nucleotide sequence ID" value="NZ_CP016438.1"/>
</dbReference>
<keyword evidence="3" id="KW-0456">Lyase</keyword>
<keyword evidence="8" id="KW-1185">Reference proteome</keyword>
<dbReference type="GO" id="GO:0004049">
    <property type="term" value="F:anthranilate synthase activity"/>
    <property type="evidence" value="ECO:0007669"/>
    <property type="project" value="UniProtKB-EC"/>
</dbReference>